<dbReference type="STRING" id="187979.ERS852385_00753"/>
<dbReference type="Proteomes" id="UP000095546">
    <property type="component" value="Unassembled WGS sequence"/>
</dbReference>
<dbReference type="PANTHER" id="PTHR32097:SF17">
    <property type="entry name" value="CAMP-BINDING PROTEIN 1-RELATED"/>
    <property type="match status" value="1"/>
</dbReference>
<dbReference type="Pfam" id="PF02342">
    <property type="entry name" value="TerD"/>
    <property type="match status" value="1"/>
</dbReference>
<accession>A0A173XW42</accession>
<keyword evidence="4" id="KW-1185">Reference proteome</keyword>
<dbReference type="EMBL" id="CYYU01000003">
    <property type="protein sequence ID" value="CUN55693.1"/>
    <property type="molecule type" value="Genomic_DNA"/>
</dbReference>
<evidence type="ECO:0000256" key="1">
    <source>
        <dbReference type="SAM" id="MobiDB-lite"/>
    </source>
</evidence>
<dbReference type="PIRSF" id="PIRSF037118">
    <property type="entry name" value="Tellurite_resistance_TerA"/>
    <property type="match status" value="1"/>
</dbReference>
<gene>
    <name evidence="3" type="primary">yceD_3</name>
    <name evidence="3" type="ORF">ERS852385_00753</name>
</gene>
<reference evidence="3 4" key="1">
    <citation type="submission" date="2015-09" db="EMBL/GenBank/DDBJ databases">
        <authorList>
            <consortium name="Pathogen Informatics"/>
        </authorList>
    </citation>
    <scope>NUCLEOTIDE SEQUENCE [LARGE SCALE GENOMIC DNA]</scope>
    <source>
        <strain evidence="3 4">2789STDY5608828</strain>
    </source>
</reference>
<dbReference type="InterPro" id="IPR003325">
    <property type="entry name" value="TerD"/>
</dbReference>
<organism evidence="3 4">
    <name type="scientific">Mitsuokella jalaludinii</name>
    <dbReference type="NCBI Taxonomy" id="187979"/>
    <lineage>
        <taxon>Bacteria</taxon>
        <taxon>Bacillati</taxon>
        <taxon>Bacillota</taxon>
        <taxon>Negativicutes</taxon>
        <taxon>Selenomonadales</taxon>
        <taxon>Selenomonadaceae</taxon>
        <taxon>Mitsuokella</taxon>
    </lineage>
</organism>
<protein>
    <submittedName>
        <fullName evidence="3">General stress protein 16U</fullName>
    </submittedName>
</protein>
<dbReference type="Gene3D" id="2.60.60.30">
    <property type="entry name" value="sav2460 like domains"/>
    <property type="match status" value="2"/>
</dbReference>
<dbReference type="PANTHER" id="PTHR32097">
    <property type="entry name" value="CAMP-BINDING PROTEIN 1-RELATED"/>
    <property type="match status" value="1"/>
</dbReference>
<dbReference type="InterPro" id="IPR017115">
    <property type="entry name" value="Tellurite_resistance_TerA"/>
</dbReference>
<feature type="compositionally biased region" description="Low complexity" evidence="1">
    <location>
        <begin position="1"/>
        <end position="17"/>
    </location>
</feature>
<sequence>MRSMAAQTQMAQQLQRGQKVDIDKARPEIKHLEVEVGWNTSSNLDVDVAAFLLDGNGKAAGDDDMVFYGQQRHPSGSVIHEGGDDGEERLRIDLVAIPERVEKIDFTATIYDADKRGQSFQQVRNLHVQVSDKSSGSRICRYDAEQGALQKETAVVIGELYRHNGNWKFQAIGAGYNGGLAALTKSYGLEVTDSQISATRHESKVKSTPKIEPKSTVSLKKVELKKGQKVSLVKKNNEALGEISINLNWHQGNPNGSSGGFFSALFGSRNNGAIDLNLGCLFELYDGQKGTVQALGNAFGSLERAPYIALDGDDRTGASIGGETLRINGKKVNKIKRVLVYTFIYDGIANWQQADGVVTIKCPGSPDIIVKMDEYGSNKIMCGIAMLENDGHGSFTISKIVQFYNGHKYLDEAFGWGLRWVRGRKD</sequence>
<evidence type="ECO:0000313" key="4">
    <source>
        <dbReference type="Proteomes" id="UP000095546"/>
    </source>
</evidence>
<feature type="domain" description="TerD" evidence="2">
    <location>
        <begin position="10"/>
        <end position="187"/>
    </location>
</feature>
<feature type="region of interest" description="Disordered" evidence="1">
    <location>
        <begin position="1"/>
        <end position="20"/>
    </location>
</feature>
<evidence type="ECO:0000259" key="2">
    <source>
        <dbReference type="Pfam" id="PF02342"/>
    </source>
</evidence>
<dbReference type="RefSeq" id="WP_055160844.1">
    <property type="nucleotide sequence ID" value="NZ_CABIWZ010000003.1"/>
</dbReference>
<name>A0A173XW42_9FIRM</name>
<proteinExistence type="predicted"/>
<dbReference type="AlphaFoldDB" id="A0A173XW42"/>
<dbReference type="InterPro" id="IPR051324">
    <property type="entry name" value="Stress/Tellurium_Resist"/>
</dbReference>
<dbReference type="CDD" id="cd06974">
    <property type="entry name" value="TerD_like"/>
    <property type="match status" value="2"/>
</dbReference>
<evidence type="ECO:0000313" key="3">
    <source>
        <dbReference type="EMBL" id="CUN55693.1"/>
    </source>
</evidence>